<accession>H1V2P1</accession>
<dbReference type="HOGENOM" id="CLU_000022_16_2_1"/>
<dbReference type="GO" id="GO:0044550">
    <property type="term" value="P:secondary metabolite biosynthetic process"/>
    <property type="evidence" value="ECO:0007669"/>
    <property type="project" value="TreeGrafter"/>
</dbReference>
<dbReference type="CDD" id="cd00833">
    <property type="entry name" value="PKS"/>
    <property type="match status" value="1"/>
</dbReference>
<dbReference type="SMART" id="SM00825">
    <property type="entry name" value="PKS_KS"/>
    <property type="match status" value="1"/>
</dbReference>
<proteinExistence type="predicted"/>
<dbReference type="InterPro" id="IPR014030">
    <property type="entry name" value="Ketoacyl_synth_N"/>
</dbReference>
<sequence>MTRIRRQSQHAPIVAICSIGLRLPQGVRDTNAFWEVLVNGKDLQSHVPESKYNHQGFANTLGKKGAIETQCGYFVNKDLGSLDTSLFSMSQKELERCNPQQRQFLEVVRQALENAGEVNYRGKAVGCYVGTFSEDWLQMAAREQQHAGGYLLTGHGDLMIANRASYEYDLKGPSMVIKTGCSASLVGLHEACRALQNGDCVGAIVGGVNLIMGPTTTAAMTEEGMLSPEGSCKTFDAAADGYGRGEAINAVYIKLLDDAIRDNNPIRAIIRASGTNSDGNSSTLLTPNSAMHEALMRKVYLDAGLDPSKTAFVECHGTGTPTGDPLETNAVGNVFGEHGVYIGSVSENPNTHRP</sequence>
<dbReference type="STRING" id="759273.H1V2P1"/>
<dbReference type="InterPro" id="IPR050091">
    <property type="entry name" value="PKS_NRPS_Biosynth_Enz"/>
</dbReference>
<dbReference type="Proteomes" id="UP000007174">
    <property type="component" value="Unassembled WGS sequence"/>
</dbReference>
<organism evidence="5 6">
    <name type="scientific">Colletotrichum higginsianum (strain IMI 349063)</name>
    <name type="common">Crucifer anthracnose fungus</name>
    <dbReference type="NCBI Taxonomy" id="759273"/>
    <lineage>
        <taxon>Eukaryota</taxon>
        <taxon>Fungi</taxon>
        <taxon>Dikarya</taxon>
        <taxon>Ascomycota</taxon>
        <taxon>Pezizomycotina</taxon>
        <taxon>Sordariomycetes</taxon>
        <taxon>Hypocreomycetidae</taxon>
        <taxon>Glomerellales</taxon>
        <taxon>Glomerellaceae</taxon>
        <taxon>Colletotrichum</taxon>
        <taxon>Colletotrichum destructivum species complex</taxon>
    </lineage>
</organism>
<evidence type="ECO:0000256" key="2">
    <source>
        <dbReference type="ARBA" id="ARBA00022553"/>
    </source>
</evidence>
<dbReference type="VEuPathDB" id="FungiDB:CH63R_13453"/>
<dbReference type="AlphaFoldDB" id="H1V2P1"/>
<evidence type="ECO:0000256" key="1">
    <source>
        <dbReference type="ARBA" id="ARBA00022450"/>
    </source>
</evidence>
<gene>
    <name evidence="5" type="ORF">CH063_06479</name>
</gene>
<dbReference type="GO" id="GO:0004312">
    <property type="term" value="F:fatty acid synthase activity"/>
    <property type="evidence" value="ECO:0007669"/>
    <property type="project" value="TreeGrafter"/>
</dbReference>
<evidence type="ECO:0000259" key="4">
    <source>
        <dbReference type="PROSITE" id="PS52004"/>
    </source>
</evidence>
<dbReference type="Pfam" id="PF02801">
    <property type="entry name" value="Ketoacyl-synt_C"/>
    <property type="match status" value="1"/>
</dbReference>
<dbReference type="InterPro" id="IPR014031">
    <property type="entry name" value="Ketoacyl_synth_C"/>
</dbReference>
<dbReference type="InterPro" id="IPR018201">
    <property type="entry name" value="Ketoacyl_synth_AS"/>
</dbReference>
<reference evidence="6" key="1">
    <citation type="journal article" date="2012" name="Nat. Genet.">
        <title>Lifestyle transitions in plant pathogenic Colletotrichum fungi deciphered by genome and transcriptome analyses.</title>
        <authorList>
            <person name="O'Connell R.J."/>
            <person name="Thon M.R."/>
            <person name="Hacquard S."/>
            <person name="Amyotte S.G."/>
            <person name="Kleemann J."/>
            <person name="Torres M.F."/>
            <person name="Damm U."/>
            <person name="Buiate E.A."/>
            <person name="Epstein L."/>
            <person name="Alkan N."/>
            <person name="Altmueller J."/>
            <person name="Alvarado-Balderrama L."/>
            <person name="Bauser C.A."/>
            <person name="Becker C."/>
            <person name="Birren B.W."/>
            <person name="Chen Z."/>
            <person name="Choi J."/>
            <person name="Crouch J.A."/>
            <person name="Duvick J.P."/>
            <person name="Farman M.A."/>
            <person name="Gan P."/>
            <person name="Heiman D."/>
            <person name="Henrissat B."/>
            <person name="Howard R.J."/>
            <person name="Kabbage M."/>
            <person name="Koch C."/>
            <person name="Kracher B."/>
            <person name="Kubo Y."/>
            <person name="Law A.D."/>
            <person name="Lebrun M.-H."/>
            <person name="Lee Y.-H."/>
            <person name="Miyara I."/>
            <person name="Moore N."/>
            <person name="Neumann U."/>
            <person name="Nordstroem K."/>
            <person name="Panaccione D.G."/>
            <person name="Panstruga R."/>
            <person name="Place M."/>
            <person name="Proctor R.H."/>
            <person name="Prusky D."/>
            <person name="Rech G."/>
            <person name="Reinhardt R."/>
            <person name="Rollins J.A."/>
            <person name="Rounsley S."/>
            <person name="Schardl C.L."/>
            <person name="Schwartz D.C."/>
            <person name="Shenoy N."/>
            <person name="Shirasu K."/>
            <person name="Sikhakolli U.R."/>
            <person name="Stueber K."/>
            <person name="Sukno S.A."/>
            <person name="Sweigard J.A."/>
            <person name="Takano Y."/>
            <person name="Takahara H."/>
            <person name="Trail F."/>
            <person name="van der Does H.C."/>
            <person name="Voll L.M."/>
            <person name="Will I."/>
            <person name="Young S."/>
            <person name="Zeng Q."/>
            <person name="Zhang J."/>
            <person name="Zhou S."/>
            <person name="Dickman M.B."/>
            <person name="Schulze-Lefert P."/>
            <person name="Ver Loren van Themaat E."/>
            <person name="Ma L.-J."/>
            <person name="Vaillancourt L.J."/>
        </authorList>
    </citation>
    <scope>NUCLEOTIDE SEQUENCE [LARGE SCALE GENOMIC DNA]</scope>
    <source>
        <strain evidence="6">IMI 349063</strain>
    </source>
</reference>
<dbReference type="Gene3D" id="3.40.47.10">
    <property type="match status" value="1"/>
</dbReference>
<dbReference type="EMBL" id="CACQ02001163">
    <property type="protein sequence ID" value="CCF34493.1"/>
    <property type="molecule type" value="Genomic_DNA"/>
</dbReference>
<evidence type="ECO:0000313" key="6">
    <source>
        <dbReference type="Proteomes" id="UP000007174"/>
    </source>
</evidence>
<dbReference type="eggNOG" id="KOG1202">
    <property type="taxonomic scope" value="Eukaryota"/>
</dbReference>
<keyword evidence="3" id="KW-0808">Transferase</keyword>
<feature type="domain" description="Ketosynthase family 3 (KS3)" evidence="4">
    <location>
        <begin position="11"/>
        <end position="354"/>
    </location>
</feature>
<dbReference type="PANTHER" id="PTHR43775:SF46">
    <property type="entry name" value="FUMIGERMIN SYNTHASE"/>
    <property type="match status" value="1"/>
</dbReference>
<dbReference type="PROSITE" id="PS00606">
    <property type="entry name" value="KS3_1"/>
    <property type="match status" value="1"/>
</dbReference>
<dbReference type="GO" id="GO:0006633">
    <property type="term" value="P:fatty acid biosynthetic process"/>
    <property type="evidence" value="ECO:0007669"/>
    <property type="project" value="InterPro"/>
</dbReference>
<evidence type="ECO:0000313" key="5">
    <source>
        <dbReference type="EMBL" id="CCF34493.1"/>
    </source>
</evidence>
<feature type="non-terminal residue" evidence="5">
    <location>
        <position position="354"/>
    </location>
</feature>
<protein>
    <submittedName>
        <fullName evidence="5">Phenolpthiocerol synthesis polyketide synthase ppsA</fullName>
    </submittedName>
</protein>
<name>H1V2P1_COLHI</name>
<keyword evidence="1" id="KW-0596">Phosphopantetheine</keyword>
<dbReference type="GO" id="GO:0004315">
    <property type="term" value="F:3-oxoacyl-[acyl-carrier-protein] synthase activity"/>
    <property type="evidence" value="ECO:0007669"/>
    <property type="project" value="InterPro"/>
</dbReference>
<dbReference type="PANTHER" id="PTHR43775">
    <property type="entry name" value="FATTY ACID SYNTHASE"/>
    <property type="match status" value="1"/>
</dbReference>
<dbReference type="Pfam" id="PF00109">
    <property type="entry name" value="ketoacyl-synt"/>
    <property type="match status" value="1"/>
</dbReference>
<dbReference type="SUPFAM" id="SSF53901">
    <property type="entry name" value="Thiolase-like"/>
    <property type="match status" value="1"/>
</dbReference>
<dbReference type="InterPro" id="IPR020841">
    <property type="entry name" value="PKS_Beta-ketoAc_synthase_dom"/>
</dbReference>
<evidence type="ECO:0000256" key="3">
    <source>
        <dbReference type="ARBA" id="ARBA00022679"/>
    </source>
</evidence>
<dbReference type="PROSITE" id="PS52004">
    <property type="entry name" value="KS3_2"/>
    <property type="match status" value="1"/>
</dbReference>
<dbReference type="InterPro" id="IPR016039">
    <property type="entry name" value="Thiolase-like"/>
</dbReference>
<keyword evidence="2" id="KW-0597">Phosphoprotein</keyword>